<protein>
    <submittedName>
        <fullName evidence="1">Uncharacterized protein</fullName>
    </submittedName>
</protein>
<gene>
    <name evidence="1" type="ORF">AAES_71453</name>
</gene>
<comment type="caution">
    <text evidence="1">The sequence shown here is derived from an EMBL/GenBank/DDBJ whole genome shotgun (WGS) entry which is preliminary data.</text>
</comment>
<evidence type="ECO:0000313" key="2">
    <source>
        <dbReference type="Proteomes" id="UP000051836"/>
    </source>
</evidence>
<organism evidence="1 2">
    <name type="scientific">Amazona aestiva</name>
    <name type="common">Blue-fronted Amazon parrot</name>
    <dbReference type="NCBI Taxonomy" id="12930"/>
    <lineage>
        <taxon>Eukaryota</taxon>
        <taxon>Metazoa</taxon>
        <taxon>Chordata</taxon>
        <taxon>Craniata</taxon>
        <taxon>Vertebrata</taxon>
        <taxon>Euteleostomi</taxon>
        <taxon>Archelosauria</taxon>
        <taxon>Archosauria</taxon>
        <taxon>Dinosauria</taxon>
        <taxon>Saurischia</taxon>
        <taxon>Theropoda</taxon>
        <taxon>Coelurosauria</taxon>
        <taxon>Aves</taxon>
        <taxon>Neognathae</taxon>
        <taxon>Neoaves</taxon>
        <taxon>Telluraves</taxon>
        <taxon>Australaves</taxon>
        <taxon>Psittaciformes</taxon>
        <taxon>Psittacidae</taxon>
        <taxon>Amazona</taxon>
    </lineage>
</organism>
<dbReference type="STRING" id="12930.A0A0Q3RAD2"/>
<accession>A0A0Q3RAD2</accession>
<evidence type="ECO:0000313" key="1">
    <source>
        <dbReference type="EMBL" id="KQK82321.1"/>
    </source>
</evidence>
<name>A0A0Q3RAD2_AMAAE</name>
<proteinExistence type="predicted"/>
<dbReference type="EMBL" id="LMAW01001892">
    <property type="protein sequence ID" value="KQK82321.1"/>
    <property type="molecule type" value="Genomic_DNA"/>
</dbReference>
<reference evidence="1 2" key="1">
    <citation type="submission" date="2015-10" db="EMBL/GenBank/DDBJ databases">
        <authorList>
            <person name="Gilbert D.G."/>
        </authorList>
    </citation>
    <scope>NUCLEOTIDE SEQUENCE [LARGE SCALE GENOMIC DNA]</scope>
    <source>
        <strain evidence="1">FVVF132</strain>
    </source>
</reference>
<keyword evidence="2" id="KW-1185">Reference proteome</keyword>
<dbReference type="Proteomes" id="UP000051836">
    <property type="component" value="Unassembled WGS sequence"/>
</dbReference>
<sequence>MESPTKEIEEFESNSLKYLQPEQIEKIWLRLRGLCQQSLNCALNGMLDFELTFWTLLLRPVNVEVGLRNLMAKEDRNT</sequence>
<dbReference type="OrthoDB" id="189220at2759"/>
<dbReference type="AlphaFoldDB" id="A0A0Q3RAD2"/>